<proteinExistence type="predicted"/>
<keyword evidence="2" id="KW-0560">Oxidoreductase</keyword>
<feature type="domain" description="HpaB/PvcC/4-BUDH C-terminal" evidence="1">
    <location>
        <begin position="233"/>
        <end position="338"/>
    </location>
</feature>
<dbReference type="AlphaFoldDB" id="A0A2V2YQN4"/>
<evidence type="ECO:0000313" key="2">
    <source>
        <dbReference type="EMBL" id="PWV99472.1"/>
    </source>
</evidence>
<sequence>MAINQELEPRPQFGDDQREHRVEQLLEQAYLLPRSPEELRLKRSGFFGLAEGSSAFANGWSDYAHSLLAGWYAHERYVRGEGENVEEEYTIGTTSSWKQLYWQSARQLSVITTSLHPIARHSGDHPIVRTDSDGLIRLNGRQTFGSDALLAEELLVFVREEGAAEPTTAALISKNAEGLQLLPVVSGVPTSTGGSVTALYEDVKIPQERLLIGQDAEGLKRLLSHPLTKSLADYQWASRQLEAIELIAGVAFALAEQTGHSGELHIQGELGELIQGIETLKALLHAAEIGAALSPAGVLLPALAPLQSARKAGGELYGTAVNVLQHIGAAAFLSDPSVSAAPSGDNGKPTLLQLAWQLAGSSDAAVTKLREQHAFGDPLLQSQELHRLYPVQRLRNRYLEFWQTVQSIDSDNDAEVRT</sequence>
<dbReference type="Gene3D" id="2.40.110.10">
    <property type="entry name" value="Butyryl-CoA Dehydrogenase, subunit A, domain 2"/>
    <property type="match status" value="1"/>
</dbReference>
<keyword evidence="2" id="KW-0503">Monooxygenase</keyword>
<dbReference type="GO" id="GO:0016627">
    <property type="term" value="F:oxidoreductase activity, acting on the CH-CH group of donors"/>
    <property type="evidence" value="ECO:0007669"/>
    <property type="project" value="InterPro"/>
</dbReference>
<dbReference type="Pfam" id="PF03241">
    <property type="entry name" value="HpaB"/>
    <property type="match status" value="1"/>
</dbReference>
<gene>
    <name evidence="2" type="ORF">DFQ01_11448</name>
</gene>
<dbReference type="OrthoDB" id="2550611at2"/>
<dbReference type="SUPFAM" id="SSF47203">
    <property type="entry name" value="Acyl-CoA dehydrogenase C-terminal domain-like"/>
    <property type="match status" value="1"/>
</dbReference>
<name>A0A2V2YQN4_9BACL</name>
<evidence type="ECO:0000259" key="1">
    <source>
        <dbReference type="Pfam" id="PF03241"/>
    </source>
</evidence>
<dbReference type="RefSeq" id="WP_110045217.1">
    <property type="nucleotide sequence ID" value="NZ_CP054612.1"/>
</dbReference>
<dbReference type="Proteomes" id="UP000246635">
    <property type="component" value="Unassembled WGS sequence"/>
</dbReference>
<keyword evidence="3" id="KW-1185">Reference proteome</keyword>
<dbReference type="EMBL" id="QGTQ01000014">
    <property type="protein sequence ID" value="PWV99472.1"/>
    <property type="molecule type" value="Genomic_DNA"/>
</dbReference>
<accession>A0A2V2YQN4</accession>
<organism evidence="2 3">
    <name type="scientific">Paenibacillus cellulosilyticus</name>
    <dbReference type="NCBI Taxonomy" id="375489"/>
    <lineage>
        <taxon>Bacteria</taxon>
        <taxon>Bacillati</taxon>
        <taxon>Bacillota</taxon>
        <taxon>Bacilli</taxon>
        <taxon>Bacillales</taxon>
        <taxon>Paenibacillaceae</taxon>
        <taxon>Paenibacillus</taxon>
    </lineage>
</organism>
<dbReference type="PANTHER" id="PTHR36117">
    <property type="entry name" value="4-HYDROXYPHENYLACETATE 3-MONOOXYGENASE-RELATED"/>
    <property type="match status" value="1"/>
</dbReference>
<dbReference type="Gene3D" id="1.20.140.10">
    <property type="entry name" value="Butyryl-CoA Dehydrogenase, subunit A, domain 3"/>
    <property type="match status" value="2"/>
</dbReference>
<evidence type="ECO:0000313" key="3">
    <source>
        <dbReference type="Proteomes" id="UP000246635"/>
    </source>
</evidence>
<dbReference type="PANTHER" id="PTHR36117:SF3">
    <property type="entry name" value="4-HYDROXYPHENYLACETATE 3-MONOOXYGENASE-RELATED"/>
    <property type="match status" value="1"/>
</dbReference>
<dbReference type="GO" id="GO:0004497">
    <property type="term" value="F:monooxygenase activity"/>
    <property type="evidence" value="ECO:0007669"/>
    <property type="project" value="UniProtKB-KW"/>
</dbReference>
<protein>
    <submittedName>
        <fullName evidence="2">4-hydroxyphenylacetate 3-monooxygenase</fullName>
    </submittedName>
</protein>
<dbReference type="InterPro" id="IPR024719">
    <property type="entry name" value="HpaB/PvcC/4-BUDH_C"/>
</dbReference>
<comment type="caution">
    <text evidence="2">The sequence shown here is derived from an EMBL/GenBank/DDBJ whole genome shotgun (WGS) entry which is preliminary data.</text>
</comment>
<dbReference type="SUPFAM" id="SSF56645">
    <property type="entry name" value="Acyl-CoA dehydrogenase NM domain-like"/>
    <property type="match status" value="1"/>
</dbReference>
<reference evidence="2 3" key="1">
    <citation type="submission" date="2018-05" db="EMBL/GenBank/DDBJ databases">
        <title>Genomic Encyclopedia of Type Strains, Phase III (KMG-III): the genomes of soil and plant-associated and newly described type strains.</title>
        <authorList>
            <person name="Whitman W."/>
        </authorList>
    </citation>
    <scope>NUCLEOTIDE SEQUENCE [LARGE SCALE GENOMIC DNA]</scope>
    <source>
        <strain evidence="2 3">CECT 5696</strain>
    </source>
</reference>
<dbReference type="InterPro" id="IPR036250">
    <property type="entry name" value="AcylCo_DH-like_C"/>
</dbReference>
<dbReference type="InterPro" id="IPR004925">
    <property type="entry name" value="HpaB/PvcC/4-BUDH"/>
</dbReference>
<dbReference type="InterPro" id="IPR009100">
    <property type="entry name" value="AcylCoA_DH/oxidase_NM_dom_sf"/>
</dbReference>
<dbReference type="InterPro" id="IPR046373">
    <property type="entry name" value="Acyl-CoA_Oxase/DH_mid-dom_sf"/>
</dbReference>